<dbReference type="SMART" id="SM00342">
    <property type="entry name" value="HTH_ARAC"/>
    <property type="match status" value="1"/>
</dbReference>
<dbReference type="Pfam" id="PF02311">
    <property type="entry name" value="AraC_binding"/>
    <property type="match status" value="1"/>
</dbReference>
<reference evidence="5" key="1">
    <citation type="submission" date="2020-09" db="EMBL/GenBank/DDBJ databases">
        <title>Draft Genome Sequence of Paenibacillus sp. WST5.</title>
        <authorList>
            <person name="Bao Z."/>
        </authorList>
    </citation>
    <scope>NUCLEOTIDE SEQUENCE</scope>
    <source>
        <strain evidence="5">WST5</strain>
    </source>
</reference>
<dbReference type="Gene3D" id="2.60.120.280">
    <property type="entry name" value="Regulatory protein AraC"/>
    <property type="match status" value="1"/>
</dbReference>
<dbReference type="InterPro" id="IPR003313">
    <property type="entry name" value="AraC-bd"/>
</dbReference>
<comment type="caution">
    <text evidence="5">The sequence shown here is derived from an EMBL/GenBank/DDBJ whole genome shotgun (WGS) entry which is preliminary data.</text>
</comment>
<dbReference type="PANTHER" id="PTHR43280:SF2">
    <property type="entry name" value="HTH-TYPE TRANSCRIPTIONAL REGULATOR EXSA"/>
    <property type="match status" value="1"/>
</dbReference>
<keyword evidence="6" id="KW-1185">Reference proteome</keyword>
<name>A0A926QJJ0_9BACL</name>
<evidence type="ECO:0000313" key="6">
    <source>
        <dbReference type="Proteomes" id="UP000650466"/>
    </source>
</evidence>
<evidence type="ECO:0000256" key="2">
    <source>
        <dbReference type="ARBA" id="ARBA00023125"/>
    </source>
</evidence>
<dbReference type="SUPFAM" id="SSF46689">
    <property type="entry name" value="Homeodomain-like"/>
    <property type="match status" value="1"/>
</dbReference>
<dbReference type="RefSeq" id="WP_188174528.1">
    <property type="nucleotide sequence ID" value="NZ_JACVVD010000003.1"/>
</dbReference>
<dbReference type="PROSITE" id="PS01124">
    <property type="entry name" value="HTH_ARAC_FAMILY_2"/>
    <property type="match status" value="1"/>
</dbReference>
<evidence type="ECO:0000256" key="3">
    <source>
        <dbReference type="ARBA" id="ARBA00023163"/>
    </source>
</evidence>
<dbReference type="PRINTS" id="PR00032">
    <property type="entry name" value="HTHARAC"/>
</dbReference>
<dbReference type="Pfam" id="PF12833">
    <property type="entry name" value="HTH_18"/>
    <property type="match status" value="1"/>
</dbReference>
<dbReference type="AlphaFoldDB" id="A0A926QJJ0"/>
<dbReference type="EMBL" id="JACVVD010000003">
    <property type="protein sequence ID" value="MBD0380758.1"/>
    <property type="molecule type" value="Genomic_DNA"/>
</dbReference>
<gene>
    <name evidence="5" type="ORF">ICC18_11575</name>
</gene>
<protein>
    <submittedName>
        <fullName evidence="5">AraC family transcriptional regulator</fullName>
    </submittedName>
</protein>
<dbReference type="InterPro" id="IPR020449">
    <property type="entry name" value="Tscrpt_reg_AraC-type_HTH"/>
</dbReference>
<dbReference type="PANTHER" id="PTHR43280">
    <property type="entry name" value="ARAC-FAMILY TRANSCRIPTIONAL REGULATOR"/>
    <property type="match status" value="1"/>
</dbReference>
<dbReference type="InterPro" id="IPR018060">
    <property type="entry name" value="HTH_AraC"/>
</dbReference>
<dbReference type="InterPro" id="IPR018062">
    <property type="entry name" value="HTH_AraC-typ_CS"/>
</dbReference>
<keyword evidence="3" id="KW-0804">Transcription</keyword>
<dbReference type="Proteomes" id="UP000650466">
    <property type="component" value="Unassembled WGS sequence"/>
</dbReference>
<evidence type="ECO:0000313" key="5">
    <source>
        <dbReference type="EMBL" id="MBD0380758.1"/>
    </source>
</evidence>
<evidence type="ECO:0000259" key="4">
    <source>
        <dbReference type="PROSITE" id="PS01124"/>
    </source>
</evidence>
<accession>A0A926QJJ0</accession>
<feature type="domain" description="HTH araC/xylS-type" evidence="4">
    <location>
        <begin position="172"/>
        <end position="272"/>
    </location>
</feature>
<keyword evidence="2" id="KW-0238">DNA-binding</keyword>
<dbReference type="InterPro" id="IPR009057">
    <property type="entry name" value="Homeodomain-like_sf"/>
</dbReference>
<dbReference type="SUPFAM" id="SSF51215">
    <property type="entry name" value="Regulatory protein AraC"/>
    <property type="match status" value="1"/>
</dbReference>
<organism evidence="5 6">
    <name type="scientific">Paenibacillus sedimenti</name>
    <dbReference type="NCBI Taxonomy" id="2770274"/>
    <lineage>
        <taxon>Bacteria</taxon>
        <taxon>Bacillati</taxon>
        <taxon>Bacillota</taxon>
        <taxon>Bacilli</taxon>
        <taxon>Bacillales</taxon>
        <taxon>Paenibacillaceae</taxon>
        <taxon>Paenibacillus</taxon>
    </lineage>
</organism>
<evidence type="ECO:0000256" key="1">
    <source>
        <dbReference type="ARBA" id="ARBA00023015"/>
    </source>
</evidence>
<sequence>MHKRFELTPSAGQPFPLFIENIGHHEDQEKLVRDEGYPCYHWLQSFSGEGEFWLEGKSFRMNRGMGVLMLPRTPHAYWAVTERWCTQYVTFGGKLADAILSTLDLHESALFRWEEYSPLQTALERMIVHAEAGAEYTGYDASSDLYHFLTTLKKHGQVNNRASITNQIMLLQPLLDWLEREYGNPDIGLENMALILGVTSRHMNTLFQHAFGLSPYSYLILLRLRKSKEMLLNHQHMTVKDVAEQVGFRDASHFVASFRKHVGLTPERFRQLN</sequence>
<dbReference type="GO" id="GO:0043565">
    <property type="term" value="F:sequence-specific DNA binding"/>
    <property type="evidence" value="ECO:0007669"/>
    <property type="project" value="InterPro"/>
</dbReference>
<dbReference type="Gene3D" id="1.10.10.60">
    <property type="entry name" value="Homeodomain-like"/>
    <property type="match status" value="1"/>
</dbReference>
<dbReference type="InterPro" id="IPR037923">
    <property type="entry name" value="HTH-like"/>
</dbReference>
<dbReference type="PROSITE" id="PS00041">
    <property type="entry name" value="HTH_ARAC_FAMILY_1"/>
    <property type="match status" value="1"/>
</dbReference>
<proteinExistence type="predicted"/>
<keyword evidence="1" id="KW-0805">Transcription regulation</keyword>
<dbReference type="GO" id="GO:0003700">
    <property type="term" value="F:DNA-binding transcription factor activity"/>
    <property type="evidence" value="ECO:0007669"/>
    <property type="project" value="InterPro"/>
</dbReference>